<reference evidence="1" key="1">
    <citation type="submission" date="2017-02" db="UniProtKB">
        <authorList>
            <consortium name="WormBaseParasite"/>
        </authorList>
    </citation>
    <scope>IDENTIFICATION</scope>
</reference>
<organism evidence="1">
    <name type="scientific">Haemonchus placei</name>
    <name type="common">Barber's pole worm</name>
    <dbReference type="NCBI Taxonomy" id="6290"/>
    <lineage>
        <taxon>Eukaryota</taxon>
        <taxon>Metazoa</taxon>
        <taxon>Ecdysozoa</taxon>
        <taxon>Nematoda</taxon>
        <taxon>Chromadorea</taxon>
        <taxon>Rhabditida</taxon>
        <taxon>Rhabditina</taxon>
        <taxon>Rhabditomorpha</taxon>
        <taxon>Strongyloidea</taxon>
        <taxon>Trichostrongylidae</taxon>
        <taxon>Haemonchus</taxon>
    </lineage>
</organism>
<protein>
    <submittedName>
        <fullName evidence="1">Peptidase S1 domain-containing protein</fullName>
    </submittedName>
</protein>
<dbReference type="WBParaSite" id="HPLM_0001652001-mRNA-1">
    <property type="protein sequence ID" value="HPLM_0001652001-mRNA-1"/>
    <property type="gene ID" value="HPLM_0001652001"/>
</dbReference>
<dbReference type="AlphaFoldDB" id="A0A0N4WXH3"/>
<evidence type="ECO:0000313" key="1">
    <source>
        <dbReference type="WBParaSite" id="HPLM_0001652001-mRNA-1"/>
    </source>
</evidence>
<accession>A0A0N4WXH3</accession>
<name>A0A0N4WXH3_HAEPC</name>
<sequence>LIEGVFRFNSNWLSGGVNGGSIPCFRDCAGGSNDSPAVVVFAGRLTALSSFGVHGGSGIRKLDRADAADHTRA</sequence>
<proteinExistence type="predicted"/>